<evidence type="ECO:0000313" key="3">
    <source>
        <dbReference type="EMBL" id="KAG2438873.1"/>
    </source>
</evidence>
<keyword evidence="1" id="KW-0472">Membrane</keyword>
<name>A0A835T9E7_9CHLO</name>
<evidence type="ECO:0000256" key="2">
    <source>
        <dbReference type="SAM" id="SignalP"/>
    </source>
</evidence>
<dbReference type="AlphaFoldDB" id="A0A835T9E7"/>
<feature type="transmembrane region" description="Helical" evidence="1">
    <location>
        <begin position="59"/>
        <end position="83"/>
    </location>
</feature>
<keyword evidence="2" id="KW-0732">Signal</keyword>
<proteinExistence type="predicted"/>
<organism evidence="3 4">
    <name type="scientific">Chlamydomonas schloesseri</name>
    <dbReference type="NCBI Taxonomy" id="2026947"/>
    <lineage>
        <taxon>Eukaryota</taxon>
        <taxon>Viridiplantae</taxon>
        <taxon>Chlorophyta</taxon>
        <taxon>core chlorophytes</taxon>
        <taxon>Chlorophyceae</taxon>
        <taxon>CS clade</taxon>
        <taxon>Chlamydomonadales</taxon>
        <taxon>Chlamydomonadaceae</taxon>
        <taxon>Chlamydomonas</taxon>
    </lineage>
</organism>
<keyword evidence="1" id="KW-1133">Transmembrane helix</keyword>
<keyword evidence="1" id="KW-0812">Transmembrane</keyword>
<feature type="chain" id="PRO_5032281798" evidence="2">
    <location>
        <begin position="24"/>
        <end position="169"/>
    </location>
</feature>
<dbReference type="EMBL" id="JAEHOD010000042">
    <property type="protein sequence ID" value="KAG2438873.1"/>
    <property type="molecule type" value="Genomic_DNA"/>
</dbReference>
<sequence>MASSGIVMGIVALVFCTWTVSLAGLASVQDKCVSGWSDFLGQNVNGYSTGLACYTFFRYYWFIVCLEVCLIFGLAGVLASGAYAKFRNSFLGLFCVATLLYIQMCDTSLTTDSVTSDTSEAQVKNRVRTWIAGSIMTATVNCFLIIALGMTEGEAAPAAQHAEEKATAV</sequence>
<comment type="caution">
    <text evidence="3">The sequence shown here is derived from an EMBL/GenBank/DDBJ whole genome shotgun (WGS) entry which is preliminary data.</text>
</comment>
<gene>
    <name evidence="3" type="ORF">HYH02_010671</name>
</gene>
<feature type="transmembrane region" description="Helical" evidence="1">
    <location>
        <begin position="129"/>
        <end position="150"/>
    </location>
</feature>
<evidence type="ECO:0000313" key="4">
    <source>
        <dbReference type="Proteomes" id="UP000613740"/>
    </source>
</evidence>
<evidence type="ECO:0000256" key="1">
    <source>
        <dbReference type="SAM" id="Phobius"/>
    </source>
</evidence>
<accession>A0A835T9E7</accession>
<dbReference type="OrthoDB" id="536615at2759"/>
<keyword evidence="4" id="KW-1185">Reference proteome</keyword>
<dbReference type="Proteomes" id="UP000613740">
    <property type="component" value="Unassembled WGS sequence"/>
</dbReference>
<feature type="transmembrane region" description="Helical" evidence="1">
    <location>
        <begin position="90"/>
        <end position="109"/>
    </location>
</feature>
<reference evidence="3" key="1">
    <citation type="journal article" date="2020" name="bioRxiv">
        <title>Comparative genomics of Chlamydomonas.</title>
        <authorList>
            <person name="Craig R.J."/>
            <person name="Hasan A.R."/>
            <person name="Ness R.W."/>
            <person name="Keightley P.D."/>
        </authorList>
    </citation>
    <scope>NUCLEOTIDE SEQUENCE</scope>
    <source>
        <strain evidence="3">CCAP 11/173</strain>
    </source>
</reference>
<feature type="signal peptide" evidence="2">
    <location>
        <begin position="1"/>
        <end position="23"/>
    </location>
</feature>
<protein>
    <submittedName>
        <fullName evidence="3">Uncharacterized protein</fullName>
    </submittedName>
</protein>